<organism evidence="2 3">
    <name type="scientific">Koribacter versatilis (strain Ellin345)</name>
    <dbReference type="NCBI Taxonomy" id="204669"/>
    <lineage>
        <taxon>Bacteria</taxon>
        <taxon>Pseudomonadati</taxon>
        <taxon>Acidobacteriota</taxon>
        <taxon>Terriglobia</taxon>
        <taxon>Terriglobales</taxon>
        <taxon>Candidatus Korobacteraceae</taxon>
        <taxon>Candidatus Korobacter</taxon>
    </lineage>
</organism>
<proteinExistence type="predicted"/>
<dbReference type="EMBL" id="CP000360">
    <property type="protein sequence ID" value="ABF41104.1"/>
    <property type="molecule type" value="Genomic_DNA"/>
</dbReference>
<gene>
    <name evidence="2" type="ordered locus">Acid345_2103</name>
</gene>
<evidence type="ECO:0008006" key="4">
    <source>
        <dbReference type="Google" id="ProtNLM"/>
    </source>
</evidence>
<keyword evidence="1" id="KW-0812">Transmembrane</keyword>
<feature type="transmembrane region" description="Helical" evidence="1">
    <location>
        <begin position="69"/>
        <end position="90"/>
    </location>
</feature>
<feature type="transmembrane region" description="Helical" evidence="1">
    <location>
        <begin position="12"/>
        <end position="35"/>
    </location>
</feature>
<evidence type="ECO:0000256" key="1">
    <source>
        <dbReference type="SAM" id="Phobius"/>
    </source>
</evidence>
<dbReference type="AlphaFoldDB" id="Q1IPU6"/>
<accession>Q1IPU6</accession>
<dbReference type="HOGENOM" id="CLU_2343064_0_0_0"/>
<protein>
    <recommendedName>
        <fullName evidence="4">ABC transporter permease</fullName>
    </recommendedName>
</protein>
<evidence type="ECO:0000313" key="2">
    <source>
        <dbReference type="EMBL" id="ABF41104.1"/>
    </source>
</evidence>
<keyword evidence="1" id="KW-0472">Membrane</keyword>
<dbReference type="Proteomes" id="UP000002432">
    <property type="component" value="Chromosome"/>
</dbReference>
<reference evidence="2 3" key="1">
    <citation type="journal article" date="2009" name="Appl. Environ. Microbiol.">
        <title>Three genomes from the phylum Acidobacteria provide insight into the lifestyles of these microorganisms in soils.</title>
        <authorList>
            <person name="Ward N.L."/>
            <person name="Challacombe J.F."/>
            <person name="Janssen P.H."/>
            <person name="Henrissat B."/>
            <person name="Coutinho P.M."/>
            <person name="Wu M."/>
            <person name="Xie G."/>
            <person name="Haft D.H."/>
            <person name="Sait M."/>
            <person name="Badger J."/>
            <person name="Barabote R.D."/>
            <person name="Bradley B."/>
            <person name="Brettin T.S."/>
            <person name="Brinkac L.M."/>
            <person name="Bruce D."/>
            <person name="Creasy T."/>
            <person name="Daugherty S.C."/>
            <person name="Davidsen T.M."/>
            <person name="DeBoy R.T."/>
            <person name="Detter J.C."/>
            <person name="Dodson R.J."/>
            <person name="Durkin A.S."/>
            <person name="Ganapathy A."/>
            <person name="Gwinn-Giglio M."/>
            <person name="Han C.S."/>
            <person name="Khouri H."/>
            <person name="Kiss H."/>
            <person name="Kothari S.P."/>
            <person name="Madupu R."/>
            <person name="Nelson K.E."/>
            <person name="Nelson W.C."/>
            <person name="Paulsen I."/>
            <person name="Penn K."/>
            <person name="Ren Q."/>
            <person name="Rosovitz M.J."/>
            <person name="Selengut J.D."/>
            <person name="Shrivastava S."/>
            <person name="Sullivan S.A."/>
            <person name="Tapia R."/>
            <person name="Thompson L.S."/>
            <person name="Watkins K.L."/>
            <person name="Yang Q."/>
            <person name="Yu C."/>
            <person name="Zafar N."/>
            <person name="Zhou L."/>
            <person name="Kuske C.R."/>
        </authorList>
    </citation>
    <scope>NUCLEOTIDE SEQUENCE [LARGE SCALE GENOMIC DNA]</scope>
    <source>
        <strain evidence="2 3">Ellin345</strain>
    </source>
</reference>
<name>Q1IPU6_KORVE</name>
<keyword evidence="1" id="KW-1133">Transmembrane helix</keyword>
<dbReference type="EnsemblBacteria" id="ABF41104">
    <property type="protein sequence ID" value="ABF41104"/>
    <property type="gene ID" value="Acid345_2103"/>
</dbReference>
<evidence type="ECO:0000313" key="3">
    <source>
        <dbReference type="Proteomes" id="UP000002432"/>
    </source>
</evidence>
<sequence>MGQPNVNESKGSWAIWCPLCAGIIFSLLACVWMPWERIHPNDPNLRESLGYAPIWSHTFDAVMGVHKDWASFGINLAVIWTICIAAALMLSMSTRRD</sequence>
<dbReference type="KEGG" id="aba:Acid345_2103"/>
<dbReference type="STRING" id="204669.Acid345_2103"/>
<keyword evidence="3" id="KW-1185">Reference proteome</keyword>